<comment type="subunit">
    <text evidence="4">Homodimer.</text>
</comment>
<dbReference type="PANTHER" id="PTHR11839:SF18">
    <property type="entry name" value="NUDIX HYDROLASE DOMAIN-CONTAINING PROTEIN"/>
    <property type="match status" value="1"/>
</dbReference>
<feature type="binding site" evidence="9">
    <location>
        <position position="115"/>
    </location>
    <ligand>
        <name>Mg(2+)</name>
        <dbReference type="ChEBI" id="CHEBI:18420"/>
        <label>1</label>
    </ligand>
</feature>
<dbReference type="Proteomes" id="UP000198999">
    <property type="component" value="Unassembled WGS sequence"/>
</dbReference>
<evidence type="ECO:0000256" key="4">
    <source>
        <dbReference type="ARBA" id="ARBA00011738"/>
    </source>
</evidence>
<evidence type="ECO:0000256" key="3">
    <source>
        <dbReference type="ARBA" id="ARBA00007275"/>
    </source>
</evidence>
<dbReference type="AlphaFoldDB" id="A0A1H9GDE7"/>
<dbReference type="SUPFAM" id="SSF55811">
    <property type="entry name" value="Nudix"/>
    <property type="match status" value="1"/>
</dbReference>
<feature type="binding site" evidence="9">
    <location>
        <position position="96"/>
    </location>
    <ligand>
        <name>Mg(2+)</name>
        <dbReference type="ChEBI" id="CHEBI:18420"/>
        <label>1</label>
    </ligand>
</feature>
<comment type="similarity">
    <text evidence="3">Belongs to the Nudix hydrolase family. NudK subfamily.</text>
</comment>
<dbReference type="GO" id="GO:0006753">
    <property type="term" value="P:nucleoside phosphate metabolic process"/>
    <property type="evidence" value="ECO:0007669"/>
    <property type="project" value="TreeGrafter"/>
</dbReference>
<dbReference type="Pfam" id="PF00293">
    <property type="entry name" value="NUDIX"/>
    <property type="match status" value="1"/>
</dbReference>
<dbReference type="PROSITE" id="PS51462">
    <property type="entry name" value="NUDIX"/>
    <property type="match status" value="1"/>
</dbReference>
<name>A0A1H9GDE7_9FLAO</name>
<dbReference type="GO" id="GO:0016818">
    <property type="term" value="F:hydrolase activity, acting on acid anhydrides, in phosphorus-containing anhydrides"/>
    <property type="evidence" value="ECO:0007669"/>
    <property type="project" value="InterPro"/>
</dbReference>
<keyword evidence="9" id="KW-0479">Metal-binding</keyword>
<evidence type="ECO:0000313" key="12">
    <source>
        <dbReference type="EMBL" id="SEQ48165.1"/>
    </source>
</evidence>
<organism evidence="12 13">
    <name type="scientific">Hyunsoonleella jejuensis</name>
    <dbReference type="NCBI Taxonomy" id="419940"/>
    <lineage>
        <taxon>Bacteria</taxon>
        <taxon>Pseudomonadati</taxon>
        <taxon>Bacteroidota</taxon>
        <taxon>Flavobacteriia</taxon>
        <taxon>Flavobacteriales</taxon>
        <taxon>Flavobacteriaceae</taxon>
    </lineage>
</organism>
<evidence type="ECO:0000256" key="5">
    <source>
        <dbReference type="ARBA" id="ARBA00016377"/>
    </source>
</evidence>
<dbReference type="InterPro" id="IPR004385">
    <property type="entry name" value="NDP_pyrophosphatase"/>
</dbReference>
<dbReference type="InterPro" id="IPR000086">
    <property type="entry name" value="NUDIX_hydrolase_dom"/>
</dbReference>
<feature type="binding site" evidence="9">
    <location>
        <position position="111"/>
    </location>
    <ligand>
        <name>Mg(2+)</name>
        <dbReference type="ChEBI" id="CHEBI:18420"/>
        <label>1</label>
    </ligand>
</feature>
<protein>
    <recommendedName>
        <fullName evidence="5">GDP-mannose pyrophosphatase</fullName>
    </recommendedName>
    <alternativeName>
        <fullName evidence="7">GDP-mannose hydrolase</fullName>
    </alternativeName>
    <alternativeName>
        <fullName evidence="8">GDPMK</fullName>
    </alternativeName>
</protein>
<keyword evidence="6" id="KW-0378">Hydrolase</keyword>
<evidence type="ECO:0000256" key="9">
    <source>
        <dbReference type="PIRSR" id="PIRSR604385-2"/>
    </source>
</evidence>
<evidence type="ECO:0000256" key="10">
    <source>
        <dbReference type="PIRSR" id="PIRSR604385-3"/>
    </source>
</evidence>
<evidence type="ECO:0000313" key="13">
    <source>
        <dbReference type="Proteomes" id="UP000198999"/>
    </source>
</evidence>
<dbReference type="STRING" id="419940.SAMN05421824_1764"/>
<proteinExistence type="inferred from homology"/>
<feature type="binding site" evidence="9">
    <location>
        <position position="164"/>
    </location>
    <ligand>
        <name>Mg(2+)</name>
        <dbReference type="ChEBI" id="CHEBI:18420"/>
        <label>1</label>
    </ligand>
</feature>
<dbReference type="InterPro" id="IPR015797">
    <property type="entry name" value="NUDIX_hydrolase-like_dom_sf"/>
</dbReference>
<comment type="catalytic activity">
    <reaction evidence="1">
        <text>GDP-alpha-D-mannose + H2O = alpha-D-mannose 1-phosphate + GMP + 2 H(+)</text>
        <dbReference type="Rhea" id="RHEA:27978"/>
        <dbReference type="ChEBI" id="CHEBI:15377"/>
        <dbReference type="ChEBI" id="CHEBI:15378"/>
        <dbReference type="ChEBI" id="CHEBI:57527"/>
        <dbReference type="ChEBI" id="CHEBI:58115"/>
        <dbReference type="ChEBI" id="CHEBI:58409"/>
    </reaction>
</comment>
<dbReference type="EMBL" id="FOFN01000002">
    <property type="protein sequence ID" value="SEQ48165.1"/>
    <property type="molecule type" value="Genomic_DNA"/>
</dbReference>
<evidence type="ECO:0000256" key="6">
    <source>
        <dbReference type="ARBA" id="ARBA00022801"/>
    </source>
</evidence>
<dbReference type="Gene3D" id="3.90.79.10">
    <property type="entry name" value="Nucleoside Triphosphate Pyrophosphohydrolase"/>
    <property type="match status" value="1"/>
</dbReference>
<feature type="short sequence motif" description="Nudix box" evidence="10">
    <location>
        <begin position="97"/>
        <end position="118"/>
    </location>
</feature>
<keyword evidence="9" id="KW-0460">Magnesium</keyword>
<dbReference type="CDD" id="cd24157">
    <property type="entry name" value="NUDIX_GDPMK"/>
    <property type="match status" value="1"/>
</dbReference>
<evidence type="ECO:0000256" key="1">
    <source>
        <dbReference type="ARBA" id="ARBA00000847"/>
    </source>
</evidence>
<sequence>MKQKREERLRMKNKQVKNIEHTLLSDNYYILNKVTFDYLMKSGEWVNQMREVYDRGDGAGILLYNKQKRTVILTKQFRMPTYLNDNEDGMLVEVAAGMLDKDNPEDCIIRETEEETGYRLKSVKKVYEGYSSPGVMTEKMHFFIGEYTDDMKVSDGGGLDSEAEDIEVLEIPFYKAVDMLHSGGIMDTRTIVLLQYAIIHKLID</sequence>
<dbReference type="PANTHER" id="PTHR11839">
    <property type="entry name" value="UDP/ADP-SUGAR PYROPHOSPHATASE"/>
    <property type="match status" value="1"/>
</dbReference>
<dbReference type="GO" id="GO:0046872">
    <property type="term" value="F:metal ion binding"/>
    <property type="evidence" value="ECO:0007669"/>
    <property type="project" value="UniProtKB-KW"/>
</dbReference>
<evidence type="ECO:0000256" key="7">
    <source>
        <dbReference type="ARBA" id="ARBA00032162"/>
    </source>
</evidence>
<evidence type="ECO:0000259" key="11">
    <source>
        <dbReference type="PROSITE" id="PS51462"/>
    </source>
</evidence>
<gene>
    <name evidence="12" type="ORF">SAMN05421824_1764</name>
</gene>
<keyword evidence="13" id="KW-1185">Reference proteome</keyword>
<feature type="domain" description="Nudix hydrolase" evidence="11">
    <location>
        <begin position="54"/>
        <end position="193"/>
    </location>
</feature>
<accession>A0A1H9GDE7</accession>
<reference evidence="12 13" key="1">
    <citation type="submission" date="2016-10" db="EMBL/GenBank/DDBJ databases">
        <authorList>
            <person name="de Groot N.N."/>
        </authorList>
    </citation>
    <scope>NUCLEOTIDE SEQUENCE [LARGE SCALE GENOMIC DNA]</scope>
    <source>
        <strain evidence="12 13">DSM 21035</strain>
    </source>
</reference>
<evidence type="ECO:0000256" key="8">
    <source>
        <dbReference type="ARBA" id="ARBA00032272"/>
    </source>
</evidence>
<evidence type="ECO:0000256" key="2">
    <source>
        <dbReference type="ARBA" id="ARBA00001946"/>
    </source>
</evidence>
<dbReference type="GO" id="GO:0019693">
    <property type="term" value="P:ribose phosphate metabolic process"/>
    <property type="evidence" value="ECO:0007669"/>
    <property type="project" value="TreeGrafter"/>
</dbReference>
<dbReference type="NCBIfam" id="TIGR00052">
    <property type="entry name" value="nudix-type nucleoside diphosphatase, YffH/AdpP family"/>
    <property type="match status" value="1"/>
</dbReference>
<dbReference type="GO" id="GO:0005829">
    <property type="term" value="C:cytosol"/>
    <property type="evidence" value="ECO:0007669"/>
    <property type="project" value="TreeGrafter"/>
</dbReference>
<comment type="cofactor">
    <cofactor evidence="2 9">
        <name>Mg(2+)</name>
        <dbReference type="ChEBI" id="CHEBI:18420"/>
    </cofactor>
</comment>